<dbReference type="EMBL" id="JAEQNE010000007">
    <property type="protein sequence ID" value="MBL0394157.1"/>
    <property type="molecule type" value="Genomic_DNA"/>
</dbReference>
<evidence type="ECO:0000313" key="3">
    <source>
        <dbReference type="Proteomes" id="UP000599109"/>
    </source>
</evidence>
<keyword evidence="3" id="KW-1185">Reference proteome</keyword>
<comment type="caution">
    <text evidence="2">The sequence shown here is derived from an EMBL/GenBank/DDBJ whole genome shotgun (WGS) entry which is preliminary data.</text>
</comment>
<dbReference type="GO" id="GO:0015074">
    <property type="term" value="P:DNA integration"/>
    <property type="evidence" value="ECO:0007669"/>
    <property type="project" value="InterPro"/>
</dbReference>
<sequence length="260" mass="29445">MMTWDQVTLLMLKQYLKNRRNATDPTKPAGVQANREMAAFQIVWNWARQTAPEGRNEAYTALPWPAAGMERSRWKNPEQAREFEVTDELFGAVYVHACQFLKDTMDLSSATGMRLTDCIKVVLPKDDVLRLKANKTGKKADFDLSLSEVLPQLLARRRGYDANHLMLVSTPDGFPVHLKDLRREWDKARAKAAAKARAAGTPEGEALAKEIEAMWLRDMRKYAADLAEDAEAASKLLQHSSVALTKRHYRTKGDTLKTTR</sequence>
<dbReference type="GO" id="GO:0006310">
    <property type="term" value="P:DNA recombination"/>
    <property type="evidence" value="ECO:0007669"/>
    <property type="project" value="UniProtKB-KW"/>
</dbReference>
<dbReference type="InterPro" id="IPR013762">
    <property type="entry name" value="Integrase-like_cat_sf"/>
</dbReference>
<dbReference type="InterPro" id="IPR011010">
    <property type="entry name" value="DNA_brk_join_enz"/>
</dbReference>
<name>A0A937CWZ0_9BURK</name>
<organism evidence="2 3">
    <name type="scientific">Ramlibacter monticola</name>
    <dbReference type="NCBI Taxonomy" id="1926872"/>
    <lineage>
        <taxon>Bacteria</taxon>
        <taxon>Pseudomonadati</taxon>
        <taxon>Pseudomonadota</taxon>
        <taxon>Betaproteobacteria</taxon>
        <taxon>Burkholderiales</taxon>
        <taxon>Comamonadaceae</taxon>
        <taxon>Ramlibacter</taxon>
    </lineage>
</organism>
<dbReference type="AlphaFoldDB" id="A0A937CWZ0"/>
<protein>
    <submittedName>
        <fullName evidence="2">Integrase</fullName>
    </submittedName>
</protein>
<dbReference type="SUPFAM" id="SSF56349">
    <property type="entry name" value="DNA breaking-rejoining enzymes"/>
    <property type="match status" value="1"/>
</dbReference>
<keyword evidence="1" id="KW-0233">DNA recombination</keyword>
<dbReference type="Proteomes" id="UP000599109">
    <property type="component" value="Unassembled WGS sequence"/>
</dbReference>
<evidence type="ECO:0000313" key="2">
    <source>
        <dbReference type="EMBL" id="MBL0394157.1"/>
    </source>
</evidence>
<proteinExistence type="predicted"/>
<dbReference type="GO" id="GO:0003677">
    <property type="term" value="F:DNA binding"/>
    <property type="evidence" value="ECO:0007669"/>
    <property type="project" value="InterPro"/>
</dbReference>
<reference evidence="2 3" key="1">
    <citation type="journal article" date="2017" name="Int. J. Syst. Evol. Microbiol.">
        <title>Ramlibacter monticola sp. nov., isolated from forest soil.</title>
        <authorList>
            <person name="Chaudhary D.K."/>
            <person name="Kim J."/>
        </authorList>
    </citation>
    <scope>NUCLEOTIDE SEQUENCE [LARGE SCALE GENOMIC DNA]</scope>
    <source>
        <strain evidence="2 3">KACC 19175</strain>
    </source>
</reference>
<evidence type="ECO:0000256" key="1">
    <source>
        <dbReference type="ARBA" id="ARBA00023172"/>
    </source>
</evidence>
<accession>A0A937CWZ0</accession>
<gene>
    <name evidence="2" type="ORF">JJ685_23660</name>
</gene>
<dbReference type="Gene3D" id="1.10.443.10">
    <property type="entry name" value="Intergrase catalytic core"/>
    <property type="match status" value="1"/>
</dbReference>